<reference evidence="2 3" key="1">
    <citation type="submission" date="2016-10" db="EMBL/GenBank/DDBJ databases">
        <title>Paenibacillus species isolates.</title>
        <authorList>
            <person name="Beno S.M."/>
        </authorList>
    </citation>
    <scope>NUCLEOTIDE SEQUENCE [LARGE SCALE GENOMIC DNA]</scope>
    <source>
        <strain evidence="2 3">FSL H7-0604</strain>
    </source>
</reference>
<keyword evidence="1" id="KW-0472">Membrane</keyword>
<feature type="transmembrane region" description="Helical" evidence="1">
    <location>
        <begin position="30"/>
        <end position="49"/>
    </location>
</feature>
<sequence length="121" mass="13884">MISKKDRFSLIVLLISILLINIFGDYLNSLIWSHFWLFMNCILAQALFLQCSNISTQKRSLNFTLSLLALLTGLITFFVILYSSMGLFNQIFFFIVQIAVTYAEVIQLKMSLRNQDEGGSK</sequence>
<evidence type="ECO:0000313" key="3">
    <source>
        <dbReference type="Proteomes" id="UP000187465"/>
    </source>
</evidence>
<keyword evidence="1" id="KW-1133">Transmembrane helix</keyword>
<comment type="caution">
    <text evidence="2">The sequence shown here is derived from an EMBL/GenBank/DDBJ whole genome shotgun (WGS) entry which is preliminary data.</text>
</comment>
<dbReference type="EMBL" id="MKQP01000043">
    <property type="protein sequence ID" value="OMD26250.1"/>
    <property type="molecule type" value="Genomic_DNA"/>
</dbReference>
<gene>
    <name evidence="2" type="ORF">BJP51_27605</name>
</gene>
<name>A0A1R0X183_9BACL</name>
<organism evidence="2 3">
    <name type="scientific">Paenibacillus odorifer</name>
    <dbReference type="NCBI Taxonomy" id="189426"/>
    <lineage>
        <taxon>Bacteria</taxon>
        <taxon>Bacillati</taxon>
        <taxon>Bacillota</taxon>
        <taxon>Bacilli</taxon>
        <taxon>Bacillales</taxon>
        <taxon>Paenibacillaceae</taxon>
        <taxon>Paenibacillus</taxon>
    </lineage>
</organism>
<dbReference type="AlphaFoldDB" id="A0A1R0X183"/>
<evidence type="ECO:0000256" key="1">
    <source>
        <dbReference type="SAM" id="Phobius"/>
    </source>
</evidence>
<dbReference type="Proteomes" id="UP000187465">
    <property type="component" value="Unassembled WGS sequence"/>
</dbReference>
<proteinExistence type="predicted"/>
<feature type="transmembrane region" description="Helical" evidence="1">
    <location>
        <begin position="87"/>
        <end position="105"/>
    </location>
</feature>
<accession>A0A1R0X183</accession>
<feature type="transmembrane region" description="Helical" evidence="1">
    <location>
        <begin position="61"/>
        <end position="81"/>
    </location>
</feature>
<keyword evidence="1" id="KW-0812">Transmembrane</keyword>
<evidence type="ECO:0000313" key="2">
    <source>
        <dbReference type="EMBL" id="OMD26250.1"/>
    </source>
</evidence>
<protein>
    <submittedName>
        <fullName evidence="2">Uncharacterized protein</fullName>
    </submittedName>
</protein>
<feature type="transmembrane region" description="Helical" evidence="1">
    <location>
        <begin position="7"/>
        <end position="24"/>
    </location>
</feature>